<evidence type="ECO:0000313" key="3">
    <source>
        <dbReference type="Proteomes" id="UP000249891"/>
    </source>
</evidence>
<dbReference type="Proteomes" id="UP000249891">
    <property type="component" value="Unassembled WGS sequence"/>
</dbReference>
<evidence type="ECO:0008006" key="4">
    <source>
        <dbReference type="Google" id="ProtNLM"/>
    </source>
</evidence>
<reference evidence="2 3" key="1">
    <citation type="submission" date="2018-06" db="EMBL/GenBank/DDBJ databases">
        <authorList>
            <consortium name="Pathogen Informatics"/>
            <person name="Doyle S."/>
        </authorList>
    </citation>
    <scope>NUCLEOTIDE SEQUENCE [LARGE SCALE GENOMIC DNA]</scope>
    <source>
        <strain evidence="2 3">NCTC11546</strain>
    </source>
</reference>
<dbReference type="RefSeq" id="WP_128091982.1">
    <property type="nucleotide sequence ID" value="NZ_UARG01000017.1"/>
</dbReference>
<feature type="chain" id="PRO_5015855815" description="Lipoprotein" evidence="1">
    <location>
        <begin position="22"/>
        <end position="402"/>
    </location>
</feature>
<dbReference type="Pfam" id="PF16215">
    <property type="entry name" value="DUF4876"/>
    <property type="match status" value="1"/>
</dbReference>
<dbReference type="AlphaFoldDB" id="A0A2X2RD83"/>
<proteinExistence type="predicted"/>
<protein>
    <recommendedName>
        <fullName evidence="4">Lipoprotein</fullName>
    </recommendedName>
</protein>
<sequence length="402" mass="45175">MRHLKQLLALALTLVLLNACKKDDDNINTIVTTRNLTLQLQNPDKVTNVRYGTLTLTLTELNKNEKVERIFTNLSQNELTLPLLMGSYELRIATTATYTLDGKTVAGELSAFVSKIDVLSDSSFKIPLSIKAKGNDFIIEEIFFVGTLTPEGKQYFGDQYIKLYNNTDKVLYADGLVLADSKFLTVTKRDYTPDIMKEAFAVEGMVQIPGTGTQYPVQPGASIVIAEQGINHKENNPNSLDLSKANFENYYPPRVKDIDSPTVTNNINLYGILIFNNRGNRSYVIARFPEGTATSTLRYDYEYEVNVKGKIVKKTGSTLKIPNEWIVDAVNLSTEKGFEWLVTDTSLDSGYTYVTKDEEDKTRYGKSVRRKVLSENNGKPIFKDTNNSTEDFEILTTPTLKK</sequence>
<dbReference type="InterPro" id="IPR032627">
    <property type="entry name" value="DUF4876"/>
</dbReference>
<organism evidence="2 3">
    <name type="scientific">Capnocytophaga ochracea</name>
    <dbReference type="NCBI Taxonomy" id="1018"/>
    <lineage>
        <taxon>Bacteria</taxon>
        <taxon>Pseudomonadati</taxon>
        <taxon>Bacteroidota</taxon>
        <taxon>Flavobacteriia</taxon>
        <taxon>Flavobacteriales</taxon>
        <taxon>Flavobacteriaceae</taxon>
        <taxon>Capnocytophaga</taxon>
    </lineage>
</organism>
<evidence type="ECO:0000256" key="1">
    <source>
        <dbReference type="SAM" id="SignalP"/>
    </source>
</evidence>
<feature type="signal peptide" evidence="1">
    <location>
        <begin position="1"/>
        <end position="21"/>
    </location>
</feature>
<accession>A0A2X2RD83</accession>
<keyword evidence="1" id="KW-0732">Signal</keyword>
<gene>
    <name evidence="2" type="ORF">NCTC11546_02342</name>
</gene>
<dbReference type="EMBL" id="UARG01000017">
    <property type="protein sequence ID" value="SQA79088.1"/>
    <property type="molecule type" value="Genomic_DNA"/>
</dbReference>
<name>A0A2X2RD83_CAPOC</name>
<evidence type="ECO:0000313" key="2">
    <source>
        <dbReference type="EMBL" id="SQA79088.1"/>
    </source>
</evidence>